<evidence type="ECO:0000256" key="1">
    <source>
        <dbReference type="ARBA" id="ARBA00022729"/>
    </source>
</evidence>
<keyword evidence="7" id="KW-0812">Transmembrane</keyword>
<dbReference type="InterPro" id="IPR050876">
    <property type="entry name" value="IgLON_domain"/>
</dbReference>
<organism evidence="9 10">
    <name type="scientific">Poecilia mexicana</name>
    <dbReference type="NCBI Taxonomy" id="48701"/>
    <lineage>
        <taxon>Eukaryota</taxon>
        <taxon>Metazoa</taxon>
        <taxon>Chordata</taxon>
        <taxon>Craniata</taxon>
        <taxon>Vertebrata</taxon>
        <taxon>Euteleostomi</taxon>
        <taxon>Actinopterygii</taxon>
        <taxon>Neopterygii</taxon>
        <taxon>Teleostei</taxon>
        <taxon>Neoteleostei</taxon>
        <taxon>Acanthomorphata</taxon>
        <taxon>Ovalentaria</taxon>
        <taxon>Atherinomorphae</taxon>
        <taxon>Cyprinodontiformes</taxon>
        <taxon>Poeciliidae</taxon>
        <taxon>Poeciliinae</taxon>
        <taxon>Poecilia</taxon>
    </lineage>
</organism>
<reference evidence="9" key="2">
    <citation type="submission" date="2025-09" db="UniProtKB">
        <authorList>
            <consortium name="Ensembl"/>
        </authorList>
    </citation>
    <scope>IDENTIFICATION</scope>
</reference>
<dbReference type="InterPro" id="IPR003598">
    <property type="entry name" value="Ig_sub2"/>
</dbReference>
<dbReference type="InterPro" id="IPR013783">
    <property type="entry name" value="Ig-like_fold"/>
</dbReference>
<dbReference type="PROSITE" id="PS50835">
    <property type="entry name" value="IG_LIKE"/>
    <property type="match status" value="3"/>
</dbReference>
<keyword evidence="4" id="KW-0325">Glycoprotein</keyword>
<dbReference type="AlphaFoldDB" id="A0A3B3XUT7"/>
<evidence type="ECO:0000256" key="4">
    <source>
        <dbReference type="ARBA" id="ARBA00023180"/>
    </source>
</evidence>
<feature type="transmembrane region" description="Helical" evidence="7">
    <location>
        <begin position="313"/>
        <end position="335"/>
    </location>
</feature>
<feature type="domain" description="Ig-like" evidence="8">
    <location>
        <begin position="131"/>
        <end position="211"/>
    </location>
</feature>
<dbReference type="SMART" id="SM00408">
    <property type="entry name" value="IGc2"/>
    <property type="match status" value="2"/>
</dbReference>
<reference evidence="9" key="1">
    <citation type="submission" date="2025-08" db="UniProtKB">
        <authorList>
            <consortium name="Ensembl"/>
        </authorList>
    </citation>
    <scope>IDENTIFICATION</scope>
</reference>
<dbReference type="Gene3D" id="2.60.40.10">
    <property type="entry name" value="Immunoglobulins"/>
    <property type="match status" value="3"/>
</dbReference>
<dbReference type="PANTHER" id="PTHR42757">
    <property type="entry name" value="IGLON FAMILY OF IMMUNOGLOBULIN SUPERFAMILY-RELATED"/>
    <property type="match status" value="1"/>
</dbReference>
<name>A0A3B3XUT7_9TELE</name>
<keyword evidence="10" id="KW-1185">Reference proteome</keyword>
<dbReference type="InterPro" id="IPR003599">
    <property type="entry name" value="Ig_sub"/>
</dbReference>
<dbReference type="Pfam" id="PF07679">
    <property type="entry name" value="I-set"/>
    <property type="match status" value="1"/>
</dbReference>
<accession>A0A3B3XUT7</accession>
<proteinExistence type="inferred from homology"/>
<dbReference type="Pfam" id="PF13927">
    <property type="entry name" value="Ig_3"/>
    <property type="match status" value="1"/>
</dbReference>
<dbReference type="PANTHER" id="PTHR42757:SF22">
    <property type="entry name" value="LIMBIC SYSTEM-ASSOCIATED MEMBRANE PROTEIN"/>
    <property type="match status" value="1"/>
</dbReference>
<keyword evidence="7" id="KW-0472">Membrane</keyword>
<evidence type="ECO:0000256" key="6">
    <source>
        <dbReference type="ARBA" id="ARBA00037995"/>
    </source>
</evidence>
<feature type="domain" description="Ig-like" evidence="8">
    <location>
        <begin position="218"/>
        <end position="303"/>
    </location>
</feature>
<dbReference type="CDD" id="cd00096">
    <property type="entry name" value="Ig"/>
    <property type="match status" value="1"/>
</dbReference>
<keyword evidence="1" id="KW-0732">Signal</keyword>
<sequence>MLSSFTSCMRCLSVSLPGIKLHNDRRVFFMIRERGLLLKRILCGVLFVCVCRCYVDDKVSKVAWLNRSNIIFAGEDKWSLDPRVDLVTKGQLEYSLRIQKVDVYDEGSYTCSIQTKQQPKTSQVYLIVQVPATIYKVSEDIIVNEGSNVTLSCLASGRPDPLITWRLLNPSAEPLDGEEYLDIIGIMRNQAGRYECKASNDVATPDVKYVNVVVNYPPSIRKTQSSEPPVGRLGTLQCEAAAVPTPEFEWYRDDKRLSNTQGINIQILGGNTVLMIANVTEEDYGNYTCVASNRLGAQSASVFLYRPGTGRDINGSACASLSLWLLLASFACLFFKC</sequence>
<keyword evidence="5" id="KW-0393">Immunoglobulin domain</keyword>
<evidence type="ECO:0000256" key="7">
    <source>
        <dbReference type="SAM" id="Phobius"/>
    </source>
</evidence>
<evidence type="ECO:0000256" key="2">
    <source>
        <dbReference type="ARBA" id="ARBA00022737"/>
    </source>
</evidence>
<feature type="domain" description="Ig-like" evidence="8">
    <location>
        <begin position="53"/>
        <end position="122"/>
    </location>
</feature>
<dbReference type="InterPro" id="IPR036179">
    <property type="entry name" value="Ig-like_dom_sf"/>
</dbReference>
<evidence type="ECO:0000313" key="10">
    <source>
        <dbReference type="Proteomes" id="UP000261480"/>
    </source>
</evidence>
<dbReference type="FunFam" id="2.60.40.10:FF:000305">
    <property type="entry name" value="neurotrimin isoform X2"/>
    <property type="match status" value="1"/>
</dbReference>
<dbReference type="FunFam" id="2.60.40.10:FF:000013">
    <property type="entry name" value="cell adhesion molecule 1 isoform X1"/>
    <property type="match status" value="1"/>
</dbReference>
<dbReference type="InterPro" id="IPR013098">
    <property type="entry name" value="Ig_I-set"/>
</dbReference>
<dbReference type="InterPro" id="IPR007110">
    <property type="entry name" value="Ig-like_dom"/>
</dbReference>
<keyword evidence="7" id="KW-1133">Transmembrane helix</keyword>
<dbReference type="STRING" id="48701.ENSPMEP00000018688"/>
<dbReference type="SUPFAM" id="SSF48726">
    <property type="entry name" value="Immunoglobulin"/>
    <property type="match status" value="3"/>
</dbReference>
<protein>
    <recommendedName>
        <fullName evidence="8">Ig-like domain-containing protein</fullName>
    </recommendedName>
</protein>
<dbReference type="Ensembl" id="ENSPMET00000027885.1">
    <property type="protein sequence ID" value="ENSPMEP00000018688.1"/>
    <property type="gene ID" value="ENSPMEG00000021672.1"/>
</dbReference>
<evidence type="ECO:0000256" key="3">
    <source>
        <dbReference type="ARBA" id="ARBA00023157"/>
    </source>
</evidence>
<dbReference type="SMART" id="SM00409">
    <property type="entry name" value="IG"/>
    <property type="match status" value="3"/>
</dbReference>
<dbReference type="Proteomes" id="UP000261480">
    <property type="component" value="Unplaced"/>
</dbReference>
<keyword evidence="3" id="KW-1015">Disulfide bond</keyword>
<keyword evidence="2" id="KW-0677">Repeat</keyword>
<comment type="similarity">
    <text evidence="6">Belongs to the immunoglobulin superfamily. IgLON family.</text>
</comment>
<evidence type="ECO:0000259" key="8">
    <source>
        <dbReference type="PROSITE" id="PS50835"/>
    </source>
</evidence>
<evidence type="ECO:0000256" key="5">
    <source>
        <dbReference type="ARBA" id="ARBA00023319"/>
    </source>
</evidence>
<evidence type="ECO:0000313" key="9">
    <source>
        <dbReference type="Ensembl" id="ENSPMEP00000018688.1"/>
    </source>
</evidence>